<accession>A0A848KV36</accession>
<proteinExistence type="inferred from homology"/>
<feature type="domain" description="Acyl-CoA dehydrogenase/oxidase C-terminal" evidence="6">
    <location>
        <begin position="220"/>
        <end position="362"/>
    </location>
</feature>
<dbReference type="PANTHER" id="PTHR43884">
    <property type="entry name" value="ACYL-COA DEHYDROGENASE"/>
    <property type="match status" value="1"/>
</dbReference>
<keyword evidence="3" id="KW-0285">Flavoprotein</keyword>
<evidence type="ECO:0000256" key="5">
    <source>
        <dbReference type="ARBA" id="ARBA00023002"/>
    </source>
</evidence>
<dbReference type="InterPro" id="IPR037069">
    <property type="entry name" value="AcylCoA_DH/ox_N_sf"/>
</dbReference>
<dbReference type="GO" id="GO:0050660">
    <property type="term" value="F:flavin adenine dinucleotide binding"/>
    <property type="evidence" value="ECO:0007669"/>
    <property type="project" value="InterPro"/>
</dbReference>
<dbReference type="Gene3D" id="1.10.540.10">
    <property type="entry name" value="Acyl-CoA dehydrogenase/oxidase, N-terminal domain"/>
    <property type="match status" value="1"/>
</dbReference>
<dbReference type="InterPro" id="IPR009100">
    <property type="entry name" value="AcylCoA_DH/oxidase_NM_dom_sf"/>
</dbReference>
<reference evidence="8 9" key="1">
    <citation type="submission" date="2020-04" db="EMBL/GenBank/DDBJ databases">
        <title>Gordonia sp. nov. TBRC 11910.</title>
        <authorList>
            <person name="Suriyachadkun C."/>
        </authorList>
    </citation>
    <scope>NUCLEOTIDE SEQUENCE [LARGE SCALE GENOMIC DNA]</scope>
    <source>
        <strain evidence="8 9">TBRC 11910</strain>
    </source>
</reference>
<dbReference type="SUPFAM" id="SSF47203">
    <property type="entry name" value="Acyl-CoA dehydrogenase C-terminal domain-like"/>
    <property type="match status" value="1"/>
</dbReference>
<evidence type="ECO:0000259" key="6">
    <source>
        <dbReference type="Pfam" id="PF00441"/>
    </source>
</evidence>
<dbReference type="Gene3D" id="1.20.140.10">
    <property type="entry name" value="Butyryl-CoA Dehydrogenase, subunit A, domain 3"/>
    <property type="match status" value="1"/>
</dbReference>
<evidence type="ECO:0000256" key="3">
    <source>
        <dbReference type="ARBA" id="ARBA00022630"/>
    </source>
</evidence>
<keyword evidence="9" id="KW-1185">Reference proteome</keyword>
<dbReference type="RefSeq" id="WP_170192512.1">
    <property type="nucleotide sequence ID" value="NZ_JABBNB010000001.1"/>
</dbReference>
<dbReference type="InterPro" id="IPR009075">
    <property type="entry name" value="AcylCo_DH/oxidase_C"/>
</dbReference>
<name>A0A848KV36_9ACTN</name>
<protein>
    <submittedName>
        <fullName evidence="8">Acyl-CoA/acyl-ACP dehydrogenase</fullName>
    </submittedName>
</protein>
<dbReference type="Pfam" id="PF00441">
    <property type="entry name" value="Acyl-CoA_dh_1"/>
    <property type="match status" value="1"/>
</dbReference>
<organism evidence="8 9">
    <name type="scientific">Gordonia asplenii</name>
    <dbReference type="NCBI Taxonomy" id="2725283"/>
    <lineage>
        <taxon>Bacteria</taxon>
        <taxon>Bacillati</taxon>
        <taxon>Actinomycetota</taxon>
        <taxon>Actinomycetes</taxon>
        <taxon>Mycobacteriales</taxon>
        <taxon>Gordoniaceae</taxon>
        <taxon>Gordonia</taxon>
    </lineage>
</organism>
<evidence type="ECO:0000313" key="9">
    <source>
        <dbReference type="Proteomes" id="UP000550729"/>
    </source>
</evidence>
<evidence type="ECO:0000313" key="8">
    <source>
        <dbReference type="EMBL" id="NMO00051.1"/>
    </source>
</evidence>
<comment type="cofactor">
    <cofactor evidence="1">
        <name>FAD</name>
        <dbReference type="ChEBI" id="CHEBI:57692"/>
    </cofactor>
</comment>
<evidence type="ECO:0000256" key="4">
    <source>
        <dbReference type="ARBA" id="ARBA00022827"/>
    </source>
</evidence>
<evidence type="ECO:0000259" key="7">
    <source>
        <dbReference type="Pfam" id="PF02771"/>
    </source>
</evidence>
<keyword evidence="5" id="KW-0560">Oxidoreductase</keyword>
<comment type="similarity">
    <text evidence="2">Belongs to the acyl-CoA dehydrogenase family.</text>
</comment>
<gene>
    <name evidence="8" type="ORF">HH308_02350</name>
</gene>
<dbReference type="InterPro" id="IPR013786">
    <property type="entry name" value="AcylCoA_DH/ox_N"/>
</dbReference>
<dbReference type="EMBL" id="JABBNB010000001">
    <property type="protein sequence ID" value="NMO00051.1"/>
    <property type="molecule type" value="Genomic_DNA"/>
</dbReference>
<keyword evidence="4" id="KW-0274">FAD</keyword>
<sequence>MTDTVVRLDEADLAELTATVAAYCRERFPDPIESKPGHRRDPDVVRQNWHRMAAELGIGALLIPDDLGGADATLAEATRVAETLSAELAPVPFLTTAVFAPVLLAGLARSDADGADDARELLGELAKGTTIATVAFLSDHGDVRTDSLLDADGTATGSFGYVLDADVADVVLLVGSDGAEIALARGTDLSVTPRTPFDLTRGLADVTAHTAPVRILAAGTGQAAFAEALAAARLALAADSSGGAVAALDDATGYARERIQFGRPVGSFQALKHILADRFVDAELALSVSRLAVDAAVDGVDSAAERLALARFFCADRFVAVAADNIQIHGGMGFTAECRAHLYRRRAATNRNLFGSAAIAKRDYTDLITNREENR</sequence>
<evidence type="ECO:0000256" key="2">
    <source>
        <dbReference type="ARBA" id="ARBA00009347"/>
    </source>
</evidence>
<comment type="caution">
    <text evidence="8">The sequence shown here is derived from an EMBL/GenBank/DDBJ whole genome shotgun (WGS) entry which is preliminary data.</text>
</comment>
<dbReference type="InterPro" id="IPR036250">
    <property type="entry name" value="AcylCo_DH-like_C"/>
</dbReference>
<evidence type="ECO:0000256" key="1">
    <source>
        <dbReference type="ARBA" id="ARBA00001974"/>
    </source>
</evidence>
<dbReference type="PANTHER" id="PTHR43884:SF20">
    <property type="entry name" value="ACYL-COA DEHYDROGENASE FADE28"/>
    <property type="match status" value="1"/>
</dbReference>
<dbReference type="Proteomes" id="UP000550729">
    <property type="component" value="Unassembled WGS sequence"/>
</dbReference>
<dbReference type="AlphaFoldDB" id="A0A848KV36"/>
<feature type="domain" description="Acyl-CoA dehydrogenase/oxidase N-terminal" evidence="7">
    <location>
        <begin position="14"/>
        <end position="100"/>
    </location>
</feature>
<dbReference type="GO" id="GO:0003995">
    <property type="term" value="F:acyl-CoA dehydrogenase activity"/>
    <property type="evidence" value="ECO:0007669"/>
    <property type="project" value="TreeGrafter"/>
</dbReference>
<dbReference type="Pfam" id="PF02771">
    <property type="entry name" value="Acyl-CoA_dh_N"/>
    <property type="match status" value="1"/>
</dbReference>
<dbReference type="SUPFAM" id="SSF56645">
    <property type="entry name" value="Acyl-CoA dehydrogenase NM domain-like"/>
    <property type="match status" value="1"/>
</dbReference>